<accession>A0AAV4TA55</accession>
<comment type="caution">
    <text evidence="1">The sequence shown here is derived from an EMBL/GenBank/DDBJ whole genome shotgun (WGS) entry which is preliminary data.</text>
</comment>
<dbReference type="AlphaFoldDB" id="A0AAV4TA55"/>
<sequence>MAVARRNKAPWKEGGGGSNLRANEFQLATYNAIMVFNKNLTNEGAENLQSWFLQNLTNVRANEYQLATYNAIMVFNESENLTNEGAGLYQLATYNAIMKIRKLDSNCG</sequence>
<dbReference type="EMBL" id="BPLR01010831">
    <property type="protein sequence ID" value="GIY42307.1"/>
    <property type="molecule type" value="Genomic_DNA"/>
</dbReference>
<keyword evidence="2" id="KW-1185">Reference proteome</keyword>
<organism evidence="1 2">
    <name type="scientific">Caerostris extrusa</name>
    <name type="common">Bark spider</name>
    <name type="synonym">Caerostris bankana</name>
    <dbReference type="NCBI Taxonomy" id="172846"/>
    <lineage>
        <taxon>Eukaryota</taxon>
        <taxon>Metazoa</taxon>
        <taxon>Ecdysozoa</taxon>
        <taxon>Arthropoda</taxon>
        <taxon>Chelicerata</taxon>
        <taxon>Arachnida</taxon>
        <taxon>Araneae</taxon>
        <taxon>Araneomorphae</taxon>
        <taxon>Entelegynae</taxon>
        <taxon>Araneoidea</taxon>
        <taxon>Araneidae</taxon>
        <taxon>Caerostris</taxon>
    </lineage>
</organism>
<name>A0AAV4TA55_CAEEX</name>
<proteinExistence type="predicted"/>
<reference evidence="1 2" key="1">
    <citation type="submission" date="2021-06" db="EMBL/GenBank/DDBJ databases">
        <title>Caerostris extrusa draft genome.</title>
        <authorList>
            <person name="Kono N."/>
            <person name="Arakawa K."/>
        </authorList>
    </citation>
    <scope>NUCLEOTIDE SEQUENCE [LARGE SCALE GENOMIC DNA]</scope>
</reference>
<evidence type="ECO:0000313" key="2">
    <source>
        <dbReference type="Proteomes" id="UP001054945"/>
    </source>
</evidence>
<protein>
    <submittedName>
        <fullName evidence="1">Uncharacterized protein</fullName>
    </submittedName>
</protein>
<evidence type="ECO:0000313" key="1">
    <source>
        <dbReference type="EMBL" id="GIY42307.1"/>
    </source>
</evidence>
<gene>
    <name evidence="1" type="ORF">CEXT_738121</name>
</gene>
<dbReference type="Proteomes" id="UP001054945">
    <property type="component" value="Unassembled WGS sequence"/>
</dbReference>